<sequence>MQHQAGLHPFLLVGAVSGPCLFGCDMETWWWTERFQFSIMS</sequence>
<reference evidence="1 2" key="1">
    <citation type="submission" date="2013-08" db="EMBL/GenBank/DDBJ databases">
        <title>Gluconobacter thailandicus NBRC 3257 whole genome sequence.</title>
        <authorList>
            <person name="Matsutani M."/>
            <person name="Yakushi T."/>
            <person name="Matsushita K."/>
        </authorList>
    </citation>
    <scope>NUCLEOTIDE SEQUENCE [LARGE SCALE GENOMIC DNA]</scope>
    <source>
        <strain evidence="1 2">NBRC 3257</strain>
    </source>
</reference>
<protein>
    <submittedName>
        <fullName evidence="1">Uncharacterized protein</fullName>
    </submittedName>
</protein>
<dbReference type="EMBL" id="BASM01000038">
    <property type="protein sequence ID" value="GAD27985.1"/>
    <property type="molecule type" value="Genomic_DNA"/>
</dbReference>
<proteinExistence type="predicted"/>
<keyword evidence="2" id="KW-1185">Reference proteome</keyword>
<accession>A0ABQ0J0K1</accession>
<dbReference type="Proteomes" id="UP000018209">
    <property type="component" value="Unassembled WGS sequence"/>
</dbReference>
<evidence type="ECO:0000313" key="2">
    <source>
        <dbReference type="Proteomes" id="UP000018209"/>
    </source>
</evidence>
<evidence type="ECO:0000313" key="1">
    <source>
        <dbReference type="EMBL" id="GAD27985.1"/>
    </source>
</evidence>
<gene>
    <name evidence="1" type="ORF">NBRC3257_2984</name>
</gene>
<comment type="caution">
    <text evidence="1">The sequence shown here is derived from an EMBL/GenBank/DDBJ whole genome shotgun (WGS) entry which is preliminary data.</text>
</comment>
<organism evidence="1 2">
    <name type="scientific">Gluconobacter thailandicus NBRC 3257</name>
    <dbReference type="NCBI Taxonomy" id="1381097"/>
    <lineage>
        <taxon>Bacteria</taxon>
        <taxon>Pseudomonadati</taxon>
        <taxon>Pseudomonadota</taxon>
        <taxon>Alphaproteobacteria</taxon>
        <taxon>Acetobacterales</taxon>
        <taxon>Acetobacteraceae</taxon>
        <taxon>Gluconobacter</taxon>
    </lineage>
</organism>
<name>A0ABQ0J0K1_GLUTH</name>